<dbReference type="RefSeq" id="WP_166510118.1">
    <property type="nucleotide sequence ID" value="NZ_VNHM01000001.1"/>
</dbReference>
<dbReference type="UniPathway" id="UPA00148"/>
<proteinExistence type="predicted"/>
<evidence type="ECO:0000313" key="4">
    <source>
        <dbReference type="EMBL" id="TYO97744.1"/>
    </source>
</evidence>
<dbReference type="Proteomes" id="UP000323166">
    <property type="component" value="Unassembled WGS sequence"/>
</dbReference>
<dbReference type="AlphaFoldDB" id="A0A5S4ZXD9"/>
<protein>
    <submittedName>
        <fullName evidence="4">Precorrin-6A/cobalt-precorrin-6A reductase</fullName>
    </submittedName>
</protein>
<evidence type="ECO:0000313" key="5">
    <source>
        <dbReference type="Proteomes" id="UP000323166"/>
    </source>
</evidence>
<organism evidence="4 5">
    <name type="scientific">Desulfallas thermosapovorans DSM 6562</name>
    <dbReference type="NCBI Taxonomy" id="1121431"/>
    <lineage>
        <taxon>Bacteria</taxon>
        <taxon>Bacillati</taxon>
        <taxon>Bacillota</taxon>
        <taxon>Clostridia</taxon>
        <taxon>Eubacteriales</taxon>
        <taxon>Desulfallaceae</taxon>
        <taxon>Desulfallas</taxon>
    </lineage>
</organism>
<keyword evidence="3" id="KW-0560">Oxidoreductase</keyword>
<dbReference type="GO" id="GO:0016994">
    <property type="term" value="F:precorrin-6A reductase activity"/>
    <property type="evidence" value="ECO:0007669"/>
    <property type="project" value="InterPro"/>
</dbReference>
<evidence type="ECO:0000256" key="3">
    <source>
        <dbReference type="ARBA" id="ARBA00023002"/>
    </source>
</evidence>
<accession>A0A5S4ZXD9</accession>
<keyword evidence="5" id="KW-1185">Reference proteome</keyword>
<sequence length="256" mass="26852">MILVLGGTSESRELVTILAELGKPMIVCTATAYGGQLLETSGGTAKIVTGRLNEDDLAGLITTHKVSVLVDATHPFAELATDTAQKACNRTGILYLRFERASLPLPRHPLVIPVESYREAAGRAVALAKKTIFITTGTKTLSLFTGAARAAGLRVVARILPDPSGLSHCLNLGITPGDIIAMQGPFSVDMNKALLNHYNADVLVTKESGTTGGSDTKINAALELSIPAIVIKRPPPPAGATSNPDELIDMIIKHTG</sequence>
<dbReference type="EMBL" id="VNHM01000001">
    <property type="protein sequence ID" value="TYO97744.1"/>
    <property type="molecule type" value="Genomic_DNA"/>
</dbReference>
<comment type="pathway">
    <text evidence="1">Cofactor biosynthesis; adenosylcobalamin biosynthesis.</text>
</comment>
<reference evidence="4 5" key="1">
    <citation type="submission" date="2019-07" db="EMBL/GenBank/DDBJ databases">
        <title>Genomic Encyclopedia of Type Strains, Phase I: the one thousand microbial genomes (KMG-I) project.</title>
        <authorList>
            <person name="Kyrpides N."/>
        </authorList>
    </citation>
    <scope>NUCLEOTIDE SEQUENCE [LARGE SCALE GENOMIC DNA]</scope>
    <source>
        <strain evidence="4 5">DSM 6562</strain>
    </source>
</reference>
<evidence type="ECO:0000256" key="2">
    <source>
        <dbReference type="ARBA" id="ARBA00022573"/>
    </source>
</evidence>
<evidence type="ECO:0000256" key="1">
    <source>
        <dbReference type="ARBA" id="ARBA00004953"/>
    </source>
</evidence>
<keyword evidence="2" id="KW-0169">Cobalamin biosynthesis</keyword>
<name>A0A5S4ZXD9_9FIRM</name>
<dbReference type="InterPro" id="IPR003723">
    <property type="entry name" value="Precorrin-6x_reduct"/>
</dbReference>
<dbReference type="NCBIfam" id="TIGR00715">
    <property type="entry name" value="precor6x_red"/>
    <property type="match status" value="1"/>
</dbReference>
<dbReference type="PANTHER" id="PTHR36925">
    <property type="entry name" value="COBALT-PRECORRIN-6A REDUCTASE"/>
    <property type="match status" value="1"/>
</dbReference>
<comment type="caution">
    <text evidence="4">The sequence shown here is derived from an EMBL/GenBank/DDBJ whole genome shotgun (WGS) entry which is preliminary data.</text>
</comment>
<gene>
    <name evidence="4" type="ORF">LX24_00025</name>
</gene>
<dbReference type="PROSITE" id="PS51014">
    <property type="entry name" value="COBK_CBIJ"/>
    <property type="match status" value="1"/>
</dbReference>
<dbReference type="PANTHER" id="PTHR36925:SF1">
    <property type="entry name" value="COBALT-PRECORRIN-6A REDUCTASE"/>
    <property type="match status" value="1"/>
</dbReference>
<dbReference type="GO" id="GO:0009236">
    <property type="term" value="P:cobalamin biosynthetic process"/>
    <property type="evidence" value="ECO:0007669"/>
    <property type="project" value="UniProtKB-UniPathway"/>
</dbReference>
<dbReference type="Pfam" id="PF02571">
    <property type="entry name" value="CbiJ"/>
    <property type="match status" value="1"/>
</dbReference>